<dbReference type="InterPro" id="IPR037516">
    <property type="entry name" value="Tripartite_DENN"/>
</dbReference>
<dbReference type="InterPro" id="IPR001194">
    <property type="entry name" value="cDENN_dom"/>
</dbReference>
<reference evidence="6" key="2">
    <citation type="submission" date="2025-08" db="UniProtKB">
        <authorList>
            <consortium name="Ensembl"/>
        </authorList>
    </citation>
    <scope>IDENTIFICATION</scope>
</reference>
<dbReference type="PROSITE" id="PS50211">
    <property type="entry name" value="DENN"/>
    <property type="match status" value="1"/>
</dbReference>
<dbReference type="Gene3D" id="6.10.140.1000">
    <property type="match status" value="1"/>
</dbReference>
<dbReference type="PANTHER" id="PTHR13196">
    <property type="entry name" value="DENN DOMAIN-CONTAINING"/>
    <property type="match status" value="1"/>
</dbReference>
<evidence type="ECO:0000313" key="6">
    <source>
        <dbReference type="Ensembl" id="ENSCJPP00005012797.1"/>
    </source>
</evidence>
<dbReference type="SMART" id="SM00800">
    <property type="entry name" value="uDENN"/>
    <property type="match status" value="1"/>
</dbReference>
<feature type="region of interest" description="Disordered" evidence="4">
    <location>
        <begin position="987"/>
        <end position="1029"/>
    </location>
</feature>
<name>A0A8C2TK09_COTJA</name>
<dbReference type="Pfam" id="PF02141">
    <property type="entry name" value="DENN"/>
    <property type="match status" value="1"/>
</dbReference>
<dbReference type="InterPro" id="IPR040032">
    <property type="entry name" value="DENND1A/B/C"/>
</dbReference>
<dbReference type="AlphaFoldDB" id="A0A8C2TK09"/>
<evidence type="ECO:0000256" key="2">
    <source>
        <dbReference type="ARBA" id="ARBA00022658"/>
    </source>
</evidence>
<comment type="subcellular location">
    <subcellularLocation>
        <location evidence="1">Cytoplasmic vesicle</location>
        <location evidence="1">Clathrin-coated vesicle</location>
    </subcellularLocation>
</comment>
<evidence type="ECO:0000256" key="1">
    <source>
        <dbReference type="ARBA" id="ARBA00004132"/>
    </source>
</evidence>
<reference evidence="6" key="1">
    <citation type="submission" date="2015-11" db="EMBL/GenBank/DDBJ databases">
        <authorList>
            <consortium name="International Coturnix japonica Genome Analysis Consortium"/>
            <person name="Warren W."/>
            <person name="Burt D.W."/>
            <person name="Antin P.B."/>
            <person name="Lanford R."/>
            <person name="Gros J."/>
            <person name="Wilson R.K."/>
        </authorList>
    </citation>
    <scope>NUCLEOTIDE SEQUENCE [LARGE SCALE GENOMIC DNA]</scope>
</reference>
<evidence type="ECO:0000259" key="5">
    <source>
        <dbReference type="PROSITE" id="PS50211"/>
    </source>
</evidence>
<dbReference type="Proteomes" id="UP000694412">
    <property type="component" value="Chromosome 17"/>
</dbReference>
<feature type="domain" description="UDENN" evidence="5">
    <location>
        <begin position="15"/>
        <end position="377"/>
    </location>
</feature>
<gene>
    <name evidence="6" type="primary">DENND1A</name>
</gene>
<feature type="compositionally biased region" description="Polar residues" evidence="4">
    <location>
        <begin position="560"/>
        <end position="570"/>
    </location>
</feature>
<keyword evidence="7" id="KW-1185">Reference proteome</keyword>
<dbReference type="FunFam" id="3.40.50.11500:FF:000001">
    <property type="entry name" value="Putative DENN domain-containing protein 1A"/>
    <property type="match status" value="1"/>
</dbReference>
<dbReference type="GeneTree" id="ENSGT00940000156261"/>
<feature type="region of interest" description="Disordered" evidence="4">
    <location>
        <begin position="560"/>
        <end position="583"/>
    </location>
</feature>
<dbReference type="InterPro" id="IPR043153">
    <property type="entry name" value="DENN_C"/>
</dbReference>
<feature type="compositionally biased region" description="Basic and acidic residues" evidence="4">
    <location>
        <begin position="1019"/>
        <end position="1029"/>
    </location>
</feature>
<feature type="compositionally biased region" description="Basic and acidic residues" evidence="4">
    <location>
        <begin position="992"/>
        <end position="1009"/>
    </location>
</feature>
<dbReference type="SMART" id="SM00801">
    <property type="entry name" value="dDENN"/>
    <property type="match status" value="1"/>
</dbReference>
<feature type="compositionally biased region" description="Basic and acidic residues" evidence="4">
    <location>
        <begin position="571"/>
        <end position="583"/>
    </location>
</feature>
<feature type="compositionally biased region" description="Basic and acidic residues" evidence="4">
    <location>
        <begin position="456"/>
        <end position="469"/>
    </location>
</feature>
<dbReference type="Pfam" id="PF03455">
    <property type="entry name" value="dDENN"/>
    <property type="match status" value="1"/>
</dbReference>
<organism evidence="6 7">
    <name type="scientific">Coturnix japonica</name>
    <name type="common">Japanese quail</name>
    <name type="synonym">Coturnix coturnix japonica</name>
    <dbReference type="NCBI Taxonomy" id="93934"/>
    <lineage>
        <taxon>Eukaryota</taxon>
        <taxon>Metazoa</taxon>
        <taxon>Chordata</taxon>
        <taxon>Craniata</taxon>
        <taxon>Vertebrata</taxon>
        <taxon>Euteleostomi</taxon>
        <taxon>Archelosauria</taxon>
        <taxon>Archosauria</taxon>
        <taxon>Dinosauria</taxon>
        <taxon>Saurischia</taxon>
        <taxon>Theropoda</taxon>
        <taxon>Coelurosauria</taxon>
        <taxon>Aves</taxon>
        <taxon>Neognathae</taxon>
        <taxon>Galloanserae</taxon>
        <taxon>Galliformes</taxon>
        <taxon>Phasianidae</taxon>
        <taxon>Perdicinae</taxon>
        <taxon>Coturnix</taxon>
    </lineage>
</organism>
<reference evidence="6" key="3">
    <citation type="submission" date="2025-09" db="UniProtKB">
        <authorList>
            <consortium name="Ensembl"/>
        </authorList>
    </citation>
    <scope>IDENTIFICATION</scope>
</reference>
<dbReference type="GO" id="GO:0005085">
    <property type="term" value="F:guanyl-nucleotide exchange factor activity"/>
    <property type="evidence" value="ECO:0007669"/>
    <property type="project" value="UniProtKB-KW"/>
</dbReference>
<dbReference type="GO" id="GO:1901981">
    <property type="term" value="F:phosphatidylinositol phosphate binding"/>
    <property type="evidence" value="ECO:0007669"/>
    <property type="project" value="TreeGrafter"/>
</dbReference>
<dbReference type="SMART" id="SM00799">
    <property type="entry name" value="DENN"/>
    <property type="match status" value="1"/>
</dbReference>
<feature type="compositionally biased region" description="Basic residues" evidence="4">
    <location>
        <begin position="480"/>
        <end position="489"/>
    </location>
</feature>
<dbReference type="Ensembl" id="ENSCJPT00005018474.1">
    <property type="protein sequence ID" value="ENSCJPP00005012797.1"/>
    <property type="gene ID" value="ENSCJPG00005010867.1"/>
</dbReference>
<feature type="region of interest" description="Disordered" evidence="4">
    <location>
        <begin position="442"/>
        <end position="542"/>
    </location>
</feature>
<accession>A0A8C2TK09</accession>
<dbReference type="InterPro" id="IPR005112">
    <property type="entry name" value="dDENN_dom"/>
</dbReference>
<dbReference type="Gene3D" id="3.30.450.200">
    <property type="match status" value="1"/>
</dbReference>
<sequence length="1029" mass="113510">MGSRIKQNPETTFEVYAEVTYSGVSCIGKDPEVRRQFPEDYSDQEVLQTLTKFCFPFYVDSHAVSQVGQNFTFVLTDIDSKQRFGFCRLSSGAKSCFCILSYLPWFEVFYKLLNVLADYSAKGQDNQRSELLETFHKLSIPEPKTPVQLGLHSYFTVPDIRELPSIPENRNLTEYFVAVDVNNMLHLYASMLYERRILICCSKLSTLTACIHGSAAMLYPMFWQHVYIPVLPPHLLDYCCAPMPYLIGIHLSLMEKVRNMALEDVVILNVDTNTLETPFDDLQSLPNDVVSALKNRLKKVSTTTGDGVARAFLKAQASFFGSYRNALKIEPGEPITFCEETFVSHRSAVMRQFLQNAIQLQLFKQFIDGRLDLLNSGEGFNDAFEEEINMGEYAGSDKLYLQWLSTVRKGSGAILNTVKTKANPAMKTVYKFDIAENGCSAVPEQSLPRPAPSPLVEKKDTKLREDRRPITVHFGQVRPPRPHVVKRPKSNIAVEGRRTSISSPEQPQPYRALKESDSADGEEAVSPEKAKKPLPPSPLISSNTTEINLLEDIFPSLGVETQPQPLSQAKSLEDLRTPKEEEDQRCTFDYQRMDLAGSERNRIVPPVKLSHPYNKLWNMGHDDMAIPTKYSQSSPERPLTALGNAPPITRRPRSRDSILAPAEKDDSNPTAQGNITIPRPQGRKTPELGIVPPPPAPRASKHQTPTGPTEIPSTHTTGCSQLVSDLIPEPLGVARLSLEPEVQQSVNYSSCSSQLLSGATSTAEMLQPVKVKTDNTGNESDYLLNLLDPLKTASWQSSAPQQGSCSLQSSATPLSGAGFASVASDFMPPPAAPFVQSLSYPSPALPPFLQASPNPFTQTVPGPQSVSLVRPPRGSFTPTLGHAYSSSFITPNSSFYPPHRPQPNISTLSMPNLFSQAPAMSPASSLLLQSPSPVSSLQPACLSGPSKTRTLQVGKSTSKVDTKQALALLSNEPPLIPSRPAKGLESVLLSSKSEETKDPFEDLLKKTKQDVSSTPGKVEQLRRQWETFE</sequence>
<proteinExistence type="predicted"/>
<feature type="compositionally biased region" description="Polar residues" evidence="4">
    <location>
        <begin position="702"/>
        <end position="717"/>
    </location>
</feature>
<evidence type="ECO:0000313" key="7">
    <source>
        <dbReference type="Proteomes" id="UP000694412"/>
    </source>
</evidence>
<feature type="region of interest" description="Disordered" evidence="4">
    <location>
        <begin position="626"/>
        <end position="717"/>
    </location>
</feature>
<dbReference type="PANTHER" id="PTHR13196:SF22">
    <property type="entry name" value="DENN DOMAIN-CONTAINING PROTEIN 1A"/>
    <property type="match status" value="1"/>
</dbReference>
<evidence type="ECO:0000256" key="4">
    <source>
        <dbReference type="SAM" id="MobiDB-lite"/>
    </source>
</evidence>
<keyword evidence="3" id="KW-0968">Cytoplasmic vesicle</keyword>
<keyword evidence="2" id="KW-0344">Guanine-nucleotide releasing factor</keyword>
<dbReference type="GO" id="GO:0006897">
    <property type="term" value="P:endocytosis"/>
    <property type="evidence" value="ECO:0007669"/>
    <property type="project" value="TreeGrafter"/>
</dbReference>
<dbReference type="Pfam" id="PF03456">
    <property type="entry name" value="uDENN"/>
    <property type="match status" value="1"/>
</dbReference>
<dbReference type="Gene3D" id="3.40.50.11500">
    <property type="match status" value="1"/>
</dbReference>
<evidence type="ECO:0000256" key="3">
    <source>
        <dbReference type="ARBA" id="ARBA00023329"/>
    </source>
</evidence>
<dbReference type="InterPro" id="IPR005113">
    <property type="entry name" value="uDENN_dom"/>
</dbReference>
<dbReference type="GO" id="GO:0005829">
    <property type="term" value="C:cytosol"/>
    <property type="evidence" value="ECO:0007669"/>
    <property type="project" value="TreeGrafter"/>
</dbReference>
<dbReference type="FunFam" id="3.30.450.200:FF:000003">
    <property type="entry name" value="DENN domain containing 1A"/>
    <property type="match status" value="1"/>
</dbReference>
<protein>
    <submittedName>
        <fullName evidence="6">DENN domain containing 1A</fullName>
    </submittedName>
</protein>
<dbReference type="GO" id="GO:0030136">
    <property type="term" value="C:clathrin-coated vesicle"/>
    <property type="evidence" value="ECO:0007669"/>
    <property type="project" value="UniProtKB-SubCell"/>
</dbReference>
<dbReference type="GO" id="GO:0032456">
    <property type="term" value="P:endocytic recycling"/>
    <property type="evidence" value="ECO:0007669"/>
    <property type="project" value="TreeGrafter"/>
</dbReference>